<evidence type="ECO:0000313" key="2">
    <source>
        <dbReference type="EMBL" id="TQJ16088.1"/>
    </source>
</evidence>
<evidence type="ECO:0008006" key="4">
    <source>
        <dbReference type="Google" id="ProtNLM"/>
    </source>
</evidence>
<comment type="caution">
    <text evidence="2">The sequence shown here is derived from an EMBL/GenBank/DDBJ whole genome shotgun (WGS) entry which is preliminary data.</text>
</comment>
<name>A0A542EL65_9ACTN</name>
<organism evidence="2 3">
    <name type="scientific">Kribbella jejuensis</name>
    <dbReference type="NCBI Taxonomy" id="236068"/>
    <lineage>
        <taxon>Bacteria</taxon>
        <taxon>Bacillati</taxon>
        <taxon>Actinomycetota</taxon>
        <taxon>Actinomycetes</taxon>
        <taxon>Propionibacteriales</taxon>
        <taxon>Kribbellaceae</taxon>
        <taxon>Kribbella</taxon>
    </lineage>
</organism>
<dbReference type="RefSeq" id="WP_141851564.1">
    <property type="nucleotide sequence ID" value="NZ_BAAAKA010000008.1"/>
</dbReference>
<feature type="transmembrane region" description="Helical" evidence="1">
    <location>
        <begin position="21"/>
        <end position="44"/>
    </location>
</feature>
<protein>
    <recommendedName>
        <fullName evidence="4">DUF3592 domain-containing protein</fullName>
    </recommendedName>
</protein>
<dbReference type="EMBL" id="VFMM01000001">
    <property type="protein sequence ID" value="TQJ16088.1"/>
    <property type="molecule type" value="Genomic_DNA"/>
</dbReference>
<reference evidence="2 3" key="1">
    <citation type="submission" date="2019-06" db="EMBL/GenBank/DDBJ databases">
        <title>Sequencing the genomes of 1000 actinobacteria strains.</title>
        <authorList>
            <person name="Klenk H.-P."/>
        </authorList>
    </citation>
    <scope>NUCLEOTIDE SEQUENCE [LARGE SCALE GENOMIC DNA]</scope>
    <source>
        <strain evidence="2 3">DSM 17305</strain>
    </source>
</reference>
<evidence type="ECO:0000256" key="1">
    <source>
        <dbReference type="SAM" id="Phobius"/>
    </source>
</evidence>
<keyword evidence="3" id="KW-1185">Reference proteome</keyword>
<keyword evidence="1" id="KW-1133">Transmembrane helix</keyword>
<keyword evidence="1" id="KW-0472">Membrane</keyword>
<dbReference type="Proteomes" id="UP000316298">
    <property type="component" value="Unassembled WGS sequence"/>
</dbReference>
<proteinExistence type="predicted"/>
<gene>
    <name evidence="2" type="ORF">FB475_0174</name>
</gene>
<dbReference type="AlphaFoldDB" id="A0A542EL65"/>
<sequence>MSTQYSARRLTRRKRLGVVATWTVFTAMALGIFSVGVVTLIWGVHRIDDLSDLSAHQVRAVGHVVATRKLPHNPQGTGGGTEATIGFTAADGTFHTTTQTLQLWSRSRHVGDKVAVVYDQRSPDSFYTTSLGVERLRNILILLLAATMLLGTPAAYIFYARDAL</sequence>
<keyword evidence="1" id="KW-0812">Transmembrane</keyword>
<feature type="transmembrane region" description="Helical" evidence="1">
    <location>
        <begin position="139"/>
        <end position="159"/>
    </location>
</feature>
<accession>A0A542EL65</accession>
<evidence type="ECO:0000313" key="3">
    <source>
        <dbReference type="Proteomes" id="UP000316298"/>
    </source>
</evidence>